<proteinExistence type="predicted"/>
<accession>A0A9R1VBK2</accession>
<reference evidence="1 2" key="1">
    <citation type="journal article" date="2017" name="Nat. Commun.">
        <title>Genome assembly with in vitro proximity ligation data and whole-genome triplication in lettuce.</title>
        <authorList>
            <person name="Reyes-Chin-Wo S."/>
            <person name="Wang Z."/>
            <person name="Yang X."/>
            <person name="Kozik A."/>
            <person name="Arikit S."/>
            <person name="Song C."/>
            <person name="Xia L."/>
            <person name="Froenicke L."/>
            <person name="Lavelle D.O."/>
            <person name="Truco M.J."/>
            <person name="Xia R."/>
            <person name="Zhu S."/>
            <person name="Xu C."/>
            <person name="Xu H."/>
            <person name="Xu X."/>
            <person name="Cox K."/>
            <person name="Korf I."/>
            <person name="Meyers B.C."/>
            <person name="Michelmore R.W."/>
        </authorList>
    </citation>
    <scope>NUCLEOTIDE SEQUENCE [LARGE SCALE GENOMIC DNA]</scope>
    <source>
        <strain evidence="2">cv. Salinas</strain>
        <tissue evidence="1">Seedlings</tissue>
    </source>
</reference>
<dbReference type="AlphaFoldDB" id="A0A9R1VBK2"/>
<dbReference type="EMBL" id="NBSK02000005">
    <property type="protein sequence ID" value="KAJ0203098.1"/>
    <property type="molecule type" value="Genomic_DNA"/>
</dbReference>
<comment type="caution">
    <text evidence="1">The sequence shown here is derived from an EMBL/GenBank/DDBJ whole genome shotgun (WGS) entry which is preliminary data.</text>
</comment>
<protein>
    <submittedName>
        <fullName evidence="1">Uncharacterized protein</fullName>
    </submittedName>
</protein>
<evidence type="ECO:0000313" key="1">
    <source>
        <dbReference type="EMBL" id="KAJ0203098.1"/>
    </source>
</evidence>
<gene>
    <name evidence="1" type="ORF">LSAT_V11C500252650</name>
</gene>
<sequence>MNNLRRIVELEFLLSQERSKVAKNEKDVSDARKIIDSKTNMFNSNISFSFQHLVHGYVMNIIDKADVHQLRNVMSETKEIVYLYLEVFEGWVEHREAVDKFVPYNVENIVSDNVEECTQEETVAVNTME</sequence>
<organism evidence="1 2">
    <name type="scientific">Lactuca sativa</name>
    <name type="common">Garden lettuce</name>
    <dbReference type="NCBI Taxonomy" id="4236"/>
    <lineage>
        <taxon>Eukaryota</taxon>
        <taxon>Viridiplantae</taxon>
        <taxon>Streptophyta</taxon>
        <taxon>Embryophyta</taxon>
        <taxon>Tracheophyta</taxon>
        <taxon>Spermatophyta</taxon>
        <taxon>Magnoliopsida</taxon>
        <taxon>eudicotyledons</taxon>
        <taxon>Gunneridae</taxon>
        <taxon>Pentapetalae</taxon>
        <taxon>asterids</taxon>
        <taxon>campanulids</taxon>
        <taxon>Asterales</taxon>
        <taxon>Asteraceae</taxon>
        <taxon>Cichorioideae</taxon>
        <taxon>Cichorieae</taxon>
        <taxon>Lactucinae</taxon>
        <taxon>Lactuca</taxon>
    </lineage>
</organism>
<evidence type="ECO:0000313" key="2">
    <source>
        <dbReference type="Proteomes" id="UP000235145"/>
    </source>
</evidence>
<keyword evidence="2" id="KW-1185">Reference proteome</keyword>
<name>A0A9R1VBK2_LACSA</name>
<dbReference type="Proteomes" id="UP000235145">
    <property type="component" value="Unassembled WGS sequence"/>
</dbReference>